<feature type="compositionally biased region" description="Low complexity" evidence="1">
    <location>
        <begin position="429"/>
        <end position="440"/>
    </location>
</feature>
<organism evidence="3 4">
    <name type="scientific">Reticulibacter mediterranei</name>
    <dbReference type="NCBI Taxonomy" id="2778369"/>
    <lineage>
        <taxon>Bacteria</taxon>
        <taxon>Bacillati</taxon>
        <taxon>Chloroflexota</taxon>
        <taxon>Ktedonobacteria</taxon>
        <taxon>Ktedonobacterales</taxon>
        <taxon>Reticulibacteraceae</taxon>
        <taxon>Reticulibacter</taxon>
    </lineage>
</organism>
<accession>A0A8J3N399</accession>
<feature type="transmembrane region" description="Helical" evidence="2">
    <location>
        <begin position="16"/>
        <end position="37"/>
    </location>
</feature>
<keyword evidence="2" id="KW-0472">Membrane</keyword>
<feature type="compositionally biased region" description="Low complexity" evidence="1">
    <location>
        <begin position="471"/>
        <end position="513"/>
    </location>
</feature>
<reference evidence="3" key="1">
    <citation type="submission" date="2020-10" db="EMBL/GenBank/DDBJ databases">
        <title>Taxonomic study of unclassified bacteria belonging to the class Ktedonobacteria.</title>
        <authorList>
            <person name="Yabe S."/>
            <person name="Wang C.M."/>
            <person name="Zheng Y."/>
            <person name="Sakai Y."/>
            <person name="Cavaletti L."/>
            <person name="Monciardini P."/>
            <person name="Donadio S."/>
        </authorList>
    </citation>
    <scope>NUCLEOTIDE SEQUENCE</scope>
    <source>
        <strain evidence="3">ID150040</strain>
    </source>
</reference>
<dbReference type="EMBL" id="BNJK01000001">
    <property type="protein sequence ID" value="GHO92912.1"/>
    <property type="molecule type" value="Genomic_DNA"/>
</dbReference>
<evidence type="ECO:0000313" key="3">
    <source>
        <dbReference type="EMBL" id="GHO92912.1"/>
    </source>
</evidence>
<keyword evidence="2" id="KW-1133">Transmembrane helix</keyword>
<evidence type="ECO:0000256" key="2">
    <source>
        <dbReference type="SAM" id="Phobius"/>
    </source>
</evidence>
<keyword evidence="2" id="KW-0812">Transmembrane</keyword>
<feature type="compositionally biased region" description="Low complexity" evidence="1">
    <location>
        <begin position="454"/>
        <end position="464"/>
    </location>
</feature>
<evidence type="ECO:0000256" key="1">
    <source>
        <dbReference type="SAM" id="MobiDB-lite"/>
    </source>
</evidence>
<evidence type="ECO:0000313" key="4">
    <source>
        <dbReference type="Proteomes" id="UP000597444"/>
    </source>
</evidence>
<keyword evidence="4" id="KW-1185">Reference proteome</keyword>
<dbReference type="AlphaFoldDB" id="A0A8J3N399"/>
<protein>
    <submittedName>
        <fullName evidence="3">Uncharacterized protein</fullName>
    </submittedName>
</protein>
<gene>
    <name evidence="3" type="ORF">KSF_029600</name>
</gene>
<dbReference type="RefSeq" id="WP_220203722.1">
    <property type="nucleotide sequence ID" value="NZ_BNJK01000001.1"/>
</dbReference>
<feature type="region of interest" description="Disordered" evidence="1">
    <location>
        <begin position="426"/>
        <end position="525"/>
    </location>
</feature>
<comment type="caution">
    <text evidence="3">The sequence shown here is derived from an EMBL/GenBank/DDBJ whole genome shotgun (WGS) entry which is preliminary data.</text>
</comment>
<proteinExistence type="predicted"/>
<sequence length="525" mass="55713">MKNFKHARSRRRLNPLMLIGVLFTTVLVAGGAIFVFLSPHQDTRAADEDAPNPNCTLIVPANPLSAQGLATPYQLAATNGKKGACHEKNPAQSAFVQAAIIDPATGKVSIYDPLVVDKGRQPAADTTVPQLPQGAIVGIWFGYNGDQLTLKGQNNSLQDGNCVNGLNKSVFGQFAYCNAPAFFKAANQAIQSGKLVPPALGTGSDGKPCPTVRDFTVVDQDQSDNLTTIYLLTNNGKMAQATATNIAKLPNATIITNGSDNGLVARALDGALGCKPWTAPNLADPGQMEASLPLNELLAAAHPTNPVALIPGGDPMVLVGDNQSLTKTNLYRAGVNQPQINSLNEASTKTYCTNLLDVAVPRMKLDAPITRQQPTPDAGAANTLFTFLAQRFNNTWGADGLNCQNLLDQRSPIKVKTNGDGVAIAASFGNNNNNGDNNGNKKNKNNNDNKKNKNNNNSDKGNNNDNKDGNNKNNNDNNNDNNDQANNNTNNNQDGNNNQDNNQKQQDGNNDNGAKATPTAHSTKQ</sequence>
<name>A0A8J3N399_9CHLR</name>
<dbReference type="Proteomes" id="UP000597444">
    <property type="component" value="Unassembled WGS sequence"/>
</dbReference>